<comment type="subunit">
    <text evidence="5 6">Part of the 30S ribosomal subunit. Contacts proteins S5 and S12.</text>
</comment>
<dbReference type="HAMAP" id="MF_01302_B">
    <property type="entry name" value="Ribosomal_uS8_B"/>
    <property type="match status" value="1"/>
</dbReference>
<dbReference type="GO" id="GO:0006412">
    <property type="term" value="P:translation"/>
    <property type="evidence" value="ECO:0007669"/>
    <property type="project" value="UniProtKB-UniRule"/>
</dbReference>
<accession>A0A346DZL6</accession>
<dbReference type="AlphaFoldDB" id="A0A346DZL6"/>
<evidence type="ECO:0000313" key="9">
    <source>
        <dbReference type="Proteomes" id="UP000256856"/>
    </source>
</evidence>
<evidence type="ECO:0000256" key="6">
    <source>
        <dbReference type="HAMAP-Rule" id="MF_01302"/>
    </source>
</evidence>
<dbReference type="PANTHER" id="PTHR11758">
    <property type="entry name" value="40S RIBOSOMAL PROTEIN S15A"/>
    <property type="match status" value="1"/>
</dbReference>
<sequence>MLIMSLHDPISDMLVSINNGQKSNKTLIFVPNSNIKRNILLVLKNEGYIIDFEPNGYFIKIFLKYFNNKSVIEYIKRVSSPGLRVYKPSNQLPKVLSGLGIAIVSTSQGIMTDKDARKRRIGGEIICYIA</sequence>
<evidence type="ECO:0000313" key="8">
    <source>
        <dbReference type="EMBL" id="AXN02171.1"/>
    </source>
</evidence>
<evidence type="ECO:0000256" key="5">
    <source>
        <dbReference type="ARBA" id="ARBA00046740"/>
    </source>
</evidence>
<dbReference type="Proteomes" id="UP000256856">
    <property type="component" value="Chromosome"/>
</dbReference>
<dbReference type="GO" id="GO:0005737">
    <property type="term" value="C:cytoplasm"/>
    <property type="evidence" value="ECO:0007669"/>
    <property type="project" value="UniProtKB-ARBA"/>
</dbReference>
<dbReference type="Gene3D" id="3.30.1490.10">
    <property type="match status" value="1"/>
</dbReference>
<dbReference type="Pfam" id="PF00410">
    <property type="entry name" value="Ribosomal_S8"/>
    <property type="match status" value="1"/>
</dbReference>
<evidence type="ECO:0000256" key="3">
    <source>
        <dbReference type="ARBA" id="ARBA00023274"/>
    </source>
</evidence>
<evidence type="ECO:0000256" key="2">
    <source>
        <dbReference type="ARBA" id="ARBA00022980"/>
    </source>
</evidence>
<dbReference type="Gene3D" id="3.30.1370.30">
    <property type="match status" value="1"/>
</dbReference>
<name>A0A346DZL6_9ENTR</name>
<protein>
    <recommendedName>
        <fullName evidence="4 6">Small ribosomal subunit protein uS8</fullName>
    </recommendedName>
</protein>
<evidence type="ECO:0000256" key="7">
    <source>
        <dbReference type="RuleBase" id="RU003660"/>
    </source>
</evidence>
<evidence type="ECO:0000256" key="1">
    <source>
        <dbReference type="ARBA" id="ARBA00006471"/>
    </source>
</evidence>
<dbReference type="GO" id="GO:0003735">
    <property type="term" value="F:structural constituent of ribosome"/>
    <property type="evidence" value="ECO:0007669"/>
    <property type="project" value="InterPro"/>
</dbReference>
<organism evidence="8 9">
    <name type="scientific">Candidatus Purcelliella pentastirinorum</name>
    <dbReference type="NCBI Taxonomy" id="472834"/>
    <lineage>
        <taxon>Bacteria</taxon>
        <taxon>Pseudomonadati</taxon>
        <taxon>Pseudomonadota</taxon>
        <taxon>Gammaproteobacteria</taxon>
        <taxon>Enterobacterales</taxon>
        <taxon>Enterobacteriaceae</taxon>
        <taxon>Candidatus Purcelliella</taxon>
    </lineage>
</organism>
<dbReference type="SUPFAM" id="SSF56047">
    <property type="entry name" value="Ribosomal protein S8"/>
    <property type="match status" value="1"/>
</dbReference>
<keyword evidence="2 6" id="KW-0689">Ribosomal protein</keyword>
<evidence type="ECO:0000256" key="4">
    <source>
        <dbReference type="ARBA" id="ARBA00035258"/>
    </source>
</evidence>
<dbReference type="FunFam" id="3.30.1490.10:FF:000001">
    <property type="entry name" value="30S ribosomal protein S8"/>
    <property type="match status" value="1"/>
</dbReference>
<keyword evidence="3 6" id="KW-0687">Ribonucleoprotein</keyword>
<dbReference type="InterPro" id="IPR000630">
    <property type="entry name" value="Ribosomal_uS8"/>
</dbReference>
<proteinExistence type="inferred from homology"/>
<keyword evidence="9" id="KW-1185">Reference proteome</keyword>
<keyword evidence="6" id="KW-0694">RNA-binding</keyword>
<comment type="similarity">
    <text evidence="1 6 7">Belongs to the universal ribosomal protein uS8 family.</text>
</comment>
<dbReference type="EMBL" id="CP028374">
    <property type="protein sequence ID" value="AXN02171.1"/>
    <property type="molecule type" value="Genomic_DNA"/>
</dbReference>
<gene>
    <name evidence="6" type="primary">rpsH</name>
    <name evidence="8" type="ORF">C9I82_203</name>
</gene>
<dbReference type="KEGG" id="ppet:C9I82_203"/>
<dbReference type="NCBIfam" id="NF001109">
    <property type="entry name" value="PRK00136.1"/>
    <property type="match status" value="1"/>
</dbReference>
<dbReference type="PROSITE" id="PS00053">
    <property type="entry name" value="RIBOSOMAL_S8"/>
    <property type="match status" value="1"/>
</dbReference>
<dbReference type="InterPro" id="IPR047863">
    <property type="entry name" value="Ribosomal_uS8_CS"/>
</dbReference>
<dbReference type="GO" id="GO:0019843">
    <property type="term" value="F:rRNA binding"/>
    <property type="evidence" value="ECO:0007669"/>
    <property type="project" value="UniProtKB-UniRule"/>
</dbReference>
<dbReference type="GO" id="GO:1990904">
    <property type="term" value="C:ribonucleoprotein complex"/>
    <property type="evidence" value="ECO:0007669"/>
    <property type="project" value="UniProtKB-KW"/>
</dbReference>
<keyword evidence="6" id="KW-0699">rRNA-binding</keyword>
<dbReference type="InterPro" id="IPR035987">
    <property type="entry name" value="Ribosomal_uS8_sf"/>
</dbReference>
<reference evidence="8 9" key="1">
    <citation type="submission" date="2018-03" db="EMBL/GenBank/DDBJ databases">
        <title>A parallel universe: an anciently diverged bacterial symbiosis in a Hawaiian planthopper (Hemiptera: Cixiidae) reveals rearranged nutritional responsibilities.</title>
        <authorList>
            <person name="Bennett G."/>
            <person name="Mao M."/>
        </authorList>
    </citation>
    <scope>NUCLEOTIDE SEQUENCE [LARGE SCALE GENOMIC DNA]</scope>
    <source>
        <strain evidence="8 9">OLIH</strain>
    </source>
</reference>
<comment type="function">
    <text evidence="6">One of the primary rRNA binding proteins, it binds directly to 16S rRNA central domain where it helps coordinate assembly of the platform of the 30S subunit.</text>
</comment>
<dbReference type="GO" id="GO:0005840">
    <property type="term" value="C:ribosome"/>
    <property type="evidence" value="ECO:0007669"/>
    <property type="project" value="UniProtKB-KW"/>
</dbReference>